<feature type="region of interest" description="Disordered" evidence="1">
    <location>
        <begin position="62"/>
        <end position="83"/>
    </location>
</feature>
<evidence type="ECO:0000313" key="3">
    <source>
        <dbReference type="Proteomes" id="UP000324091"/>
    </source>
</evidence>
<protein>
    <submittedName>
        <fullName evidence="2">Uncharacterized protein</fullName>
    </submittedName>
</protein>
<evidence type="ECO:0000256" key="1">
    <source>
        <dbReference type="SAM" id="MobiDB-lite"/>
    </source>
</evidence>
<gene>
    <name evidence="2" type="ORF">D4764_16G0003750</name>
</gene>
<keyword evidence="3" id="KW-1185">Reference proteome</keyword>
<sequence>MQGRTGFSMNIPQQRDVHPVSTAATQMYISVGHRRISAKHNIRNRSVVSSSGAEERAAAGLARTLHTRRNDPFKTPLTSTGQKAGLKHVETEIQGLNGRMERFLSEGLERLPDSWDVTRVARGSGDARPYINISPTPPVRLRKRQIERDAVPGAVAMGTV</sequence>
<organism evidence="2 3">
    <name type="scientific">Takifugu flavidus</name>
    <name type="common">sansaifugu</name>
    <dbReference type="NCBI Taxonomy" id="433684"/>
    <lineage>
        <taxon>Eukaryota</taxon>
        <taxon>Metazoa</taxon>
        <taxon>Chordata</taxon>
        <taxon>Craniata</taxon>
        <taxon>Vertebrata</taxon>
        <taxon>Euteleostomi</taxon>
        <taxon>Actinopterygii</taxon>
        <taxon>Neopterygii</taxon>
        <taxon>Teleostei</taxon>
        <taxon>Neoteleostei</taxon>
        <taxon>Acanthomorphata</taxon>
        <taxon>Eupercaria</taxon>
        <taxon>Tetraodontiformes</taxon>
        <taxon>Tetradontoidea</taxon>
        <taxon>Tetraodontidae</taxon>
        <taxon>Takifugu</taxon>
    </lineage>
</organism>
<dbReference type="EMBL" id="RHFK02000008">
    <property type="protein sequence ID" value="TWW71878.1"/>
    <property type="molecule type" value="Genomic_DNA"/>
</dbReference>
<comment type="caution">
    <text evidence="2">The sequence shown here is derived from an EMBL/GenBank/DDBJ whole genome shotgun (WGS) entry which is preliminary data.</text>
</comment>
<dbReference type="Proteomes" id="UP000324091">
    <property type="component" value="Chromosome 16"/>
</dbReference>
<proteinExistence type="predicted"/>
<accession>A0A5C6NYJ4</accession>
<dbReference type="AlphaFoldDB" id="A0A5C6NYJ4"/>
<evidence type="ECO:0000313" key="2">
    <source>
        <dbReference type="EMBL" id="TWW71878.1"/>
    </source>
</evidence>
<name>A0A5C6NYJ4_9TELE</name>
<reference evidence="2 3" key="1">
    <citation type="submission" date="2019-04" db="EMBL/GenBank/DDBJ databases">
        <title>Chromosome genome assembly for Takifugu flavidus.</title>
        <authorList>
            <person name="Xiao S."/>
        </authorList>
    </citation>
    <scope>NUCLEOTIDE SEQUENCE [LARGE SCALE GENOMIC DNA]</scope>
    <source>
        <strain evidence="2">HTHZ2018</strain>
        <tissue evidence="2">Muscle</tissue>
    </source>
</reference>